<evidence type="ECO:0000256" key="2">
    <source>
        <dbReference type="ARBA" id="ARBA00023125"/>
    </source>
</evidence>
<evidence type="ECO:0000259" key="4">
    <source>
        <dbReference type="PROSITE" id="PS50949"/>
    </source>
</evidence>
<keyword evidence="3" id="KW-0804">Transcription</keyword>
<accession>A0A9D1Y2M0</accession>
<dbReference type="EMBL" id="DXEI01000156">
    <property type="protein sequence ID" value="HIX95845.1"/>
    <property type="molecule type" value="Genomic_DNA"/>
</dbReference>
<organism evidence="5 6">
    <name type="scientific">Candidatus Gemmiger excrementipullorum</name>
    <dbReference type="NCBI Taxonomy" id="2838610"/>
    <lineage>
        <taxon>Bacteria</taxon>
        <taxon>Bacillati</taxon>
        <taxon>Bacillota</taxon>
        <taxon>Clostridia</taxon>
        <taxon>Eubacteriales</taxon>
        <taxon>Gemmiger</taxon>
    </lineage>
</organism>
<protein>
    <submittedName>
        <fullName evidence="5">GntR family transcriptional regulator</fullName>
    </submittedName>
</protein>
<reference evidence="5" key="2">
    <citation type="submission" date="2021-04" db="EMBL/GenBank/DDBJ databases">
        <authorList>
            <person name="Gilroy R."/>
        </authorList>
    </citation>
    <scope>NUCLEOTIDE SEQUENCE</scope>
    <source>
        <strain evidence="5">ChiHecec2B26-7398</strain>
    </source>
</reference>
<dbReference type="GO" id="GO:0045892">
    <property type="term" value="P:negative regulation of DNA-templated transcription"/>
    <property type="evidence" value="ECO:0007669"/>
    <property type="project" value="TreeGrafter"/>
</dbReference>
<gene>
    <name evidence="5" type="ORF">H9846_10385</name>
</gene>
<dbReference type="GO" id="GO:0003677">
    <property type="term" value="F:DNA binding"/>
    <property type="evidence" value="ECO:0007669"/>
    <property type="project" value="UniProtKB-KW"/>
</dbReference>
<dbReference type="Pfam" id="PF00392">
    <property type="entry name" value="GntR"/>
    <property type="match status" value="1"/>
</dbReference>
<reference evidence="5" key="1">
    <citation type="journal article" date="2021" name="PeerJ">
        <title>Extensive microbial diversity within the chicken gut microbiome revealed by metagenomics and culture.</title>
        <authorList>
            <person name="Gilroy R."/>
            <person name="Ravi A."/>
            <person name="Getino M."/>
            <person name="Pursley I."/>
            <person name="Horton D.L."/>
            <person name="Alikhan N.F."/>
            <person name="Baker D."/>
            <person name="Gharbi K."/>
            <person name="Hall N."/>
            <person name="Watson M."/>
            <person name="Adriaenssens E.M."/>
            <person name="Foster-Nyarko E."/>
            <person name="Jarju S."/>
            <person name="Secka A."/>
            <person name="Antonio M."/>
            <person name="Oren A."/>
            <person name="Chaudhuri R.R."/>
            <person name="La Ragione R."/>
            <person name="Hildebrand F."/>
            <person name="Pallen M.J."/>
        </authorList>
    </citation>
    <scope>NUCLEOTIDE SEQUENCE</scope>
    <source>
        <strain evidence="5">ChiHecec2B26-7398</strain>
    </source>
</reference>
<sequence length="239" mass="26619">MAENRYRQVMETLRRRIEGGEYPVGSRLPAETELAAALGVSRPTLRQALAGLEREGLLDRVKGSGTFVAQRKLLHESTRFLAGYYQEAAQHHRVLRTEVVALDVRRAGEAGRKLALPATAQVTQLTRRRRIEGFDGGKPVVYTTVYVPYALLPDMARQDFTDTSFYAYLARCGLKVCHASRTLEVIVPPPEIAAALALSPFEPAVYVESVGFDARGRRIEYAQSYYPAGSSKFLIEIDQ</sequence>
<dbReference type="InterPro" id="IPR011663">
    <property type="entry name" value="UTRA"/>
</dbReference>
<evidence type="ECO:0000313" key="6">
    <source>
        <dbReference type="Proteomes" id="UP000886751"/>
    </source>
</evidence>
<keyword evidence="2" id="KW-0238">DNA-binding</keyword>
<dbReference type="CDD" id="cd07377">
    <property type="entry name" value="WHTH_GntR"/>
    <property type="match status" value="1"/>
</dbReference>
<dbReference type="InterPro" id="IPR028978">
    <property type="entry name" value="Chorismate_lyase_/UTRA_dom_sf"/>
</dbReference>
<evidence type="ECO:0000256" key="3">
    <source>
        <dbReference type="ARBA" id="ARBA00023163"/>
    </source>
</evidence>
<dbReference type="GO" id="GO:0003700">
    <property type="term" value="F:DNA-binding transcription factor activity"/>
    <property type="evidence" value="ECO:0007669"/>
    <property type="project" value="InterPro"/>
</dbReference>
<dbReference type="InterPro" id="IPR000524">
    <property type="entry name" value="Tscrpt_reg_HTH_GntR"/>
</dbReference>
<dbReference type="InterPro" id="IPR050679">
    <property type="entry name" value="Bact_HTH_transcr_reg"/>
</dbReference>
<dbReference type="SMART" id="SM00866">
    <property type="entry name" value="UTRA"/>
    <property type="match status" value="1"/>
</dbReference>
<dbReference type="Pfam" id="PF07702">
    <property type="entry name" value="UTRA"/>
    <property type="match status" value="1"/>
</dbReference>
<dbReference type="PANTHER" id="PTHR44846">
    <property type="entry name" value="MANNOSYL-D-GLYCERATE TRANSPORT/METABOLISM SYSTEM REPRESSOR MNGR-RELATED"/>
    <property type="match status" value="1"/>
</dbReference>
<feature type="domain" description="HTH gntR-type" evidence="4">
    <location>
        <begin position="3"/>
        <end position="71"/>
    </location>
</feature>
<keyword evidence="1" id="KW-0805">Transcription regulation</keyword>
<dbReference type="AlphaFoldDB" id="A0A9D1Y2M0"/>
<dbReference type="InterPro" id="IPR036390">
    <property type="entry name" value="WH_DNA-bd_sf"/>
</dbReference>
<proteinExistence type="predicted"/>
<dbReference type="Gene3D" id="1.10.10.10">
    <property type="entry name" value="Winged helix-like DNA-binding domain superfamily/Winged helix DNA-binding domain"/>
    <property type="match status" value="1"/>
</dbReference>
<dbReference type="PROSITE" id="PS50949">
    <property type="entry name" value="HTH_GNTR"/>
    <property type="match status" value="1"/>
</dbReference>
<dbReference type="InterPro" id="IPR036388">
    <property type="entry name" value="WH-like_DNA-bd_sf"/>
</dbReference>
<dbReference type="SUPFAM" id="SSF64288">
    <property type="entry name" value="Chorismate lyase-like"/>
    <property type="match status" value="1"/>
</dbReference>
<dbReference type="Gene3D" id="3.40.1410.10">
    <property type="entry name" value="Chorismate lyase-like"/>
    <property type="match status" value="1"/>
</dbReference>
<evidence type="ECO:0000313" key="5">
    <source>
        <dbReference type="EMBL" id="HIX95845.1"/>
    </source>
</evidence>
<dbReference type="Proteomes" id="UP000886751">
    <property type="component" value="Unassembled WGS sequence"/>
</dbReference>
<dbReference type="PRINTS" id="PR00035">
    <property type="entry name" value="HTHGNTR"/>
</dbReference>
<comment type="caution">
    <text evidence="5">The sequence shown here is derived from an EMBL/GenBank/DDBJ whole genome shotgun (WGS) entry which is preliminary data.</text>
</comment>
<name>A0A9D1Y2M0_9FIRM</name>
<dbReference type="SMART" id="SM00345">
    <property type="entry name" value="HTH_GNTR"/>
    <property type="match status" value="1"/>
</dbReference>
<dbReference type="SUPFAM" id="SSF46785">
    <property type="entry name" value="Winged helix' DNA-binding domain"/>
    <property type="match status" value="1"/>
</dbReference>
<evidence type="ECO:0000256" key="1">
    <source>
        <dbReference type="ARBA" id="ARBA00023015"/>
    </source>
</evidence>
<dbReference type="PANTHER" id="PTHR44846:SF1">
    <property type="entry name" value="MANNOSYL-D-GLYCERATE TRANSPORT_METABOLISM SYSTEM REPRESSOR MNGR-RELATED"/>
    <property type="match status" value="1"/>
</dbReference>